<proteinExistence type="predicted"/>
<name>A0A6J7LDI6_9ZZZZ</name>
<feature type="region of interest" description="Disordered" evidence="1">
    <location>
        <begin position="30"/>
        <end position="62"/>
    </location>
</feature>
<accession>A0A6J7LDI6</accession>
<reference evidence="2" key="1">
    <citation type="submission" date="2020-05" db="EMBL/GenBank/DDBJ databases">
        <authorList>
            <person name="Chiriac C."/>
            <person name="Salcher M."/>
            <person name="Ghai R."/>
            <person name="Kavagutti S V."/>
        </authorList>
    </citation>
    <scope>NUCLEOTIDE SEQUENCE</scope>
</reference>
<organism evidence="2">
    <name type="scientific">freshwater metagenome</name>
    <dbReference type="NCBI Taxonomy" id="449393"/>
    <lineage>
        <taxon>unclassified sequences</taxon>
        <taxon>metagenomes</taxon>
        <taxon>ecological metagenomes</taxon>
    </lineage>
</organism>
<dbReference type="EMBL" id="CAFBNF010000447">
    <property type="protein sequence ID" value="CAB4966428.1"/>
    <property type="molecule type" value="Genomic_DNA"/>
</dbReference>
<evidence type="ECO:0000313" key="2">
    <source>
        <dbReference type="EMBL" id="CAB4966428.1"/>
    </source>
</evidence>
<sequence length="88" mass="8573">MGAATELPEAPAPADADLARLAGAAFPALPEPRAASSAGSVTSSRRPPTSTTTDCRSAGTSGSAPVATYAGIVLSNSVSIQRVCTAKG</sequence>
<gene>
    <name evidence="2" type="ORF">UFOPK3773_02520</name>
</gene>
<dbReference type="AlphaFoldDB" id="A0A6J7LDI6"/>
<feature type="compositionally biased region" description="Low complexity" evidence="1">
    <location>
        <begin position="42"/>
        <end position="53"/>
    </location>
</feature>
<protein>
    <submittedName>
        <fullName evidence="2">Unannotated protein</fullName>
    </submittedName>
</protein>
<evidence type="ECO:0000256" key="1">
    <source>
        <dbReference type="SAM" id="MobiDB-lite"/>
    </source>
</evidence>